<feature type="compositionally biased region" description="Polar residues" evidence="1">
    <location>
        <begin position="33"/>
        <end position="49"/>
    </location>
</feature>
<evidence type="ECO:0000313" key="3">
    <source>
        <dbReference type="EMBL" id="EJT51369.1"/>
    </source>
</evidence>
<feature type="region of interest" description="Disordered" evidence="1">
    <location>
        <begin position="1"/>
        <end position="193"/>
    </location>
</feature>
<dbReference type="InterPro" id="IPR036420">
    <property type="entry name" value="BRCT_dom_sf"/>
</dbReference>
<dbReference type="EMBL" id="ALBS01000057">
    <property type="protein sequence ID" value="EJT51369.1"/>
    <property type="molecule type" value="Genomic_DNA"/>
</dbReference>
<feature type="domain" description="BRCT" evidence="2">
    <location>
        <begin position="293"/>
        <end position="368"/>
    </location>
</feature>
<sequence>MHASAAGKGDNPQAVRAASSTPPPQSAPANTTRSVSCNIDIASQETRNMPDQGDVALTVPSSPLGDSLFSPPTSPRCPTRAATPDDSAVPFLSITDSTPSPELPSISPLSQSTTTTPFPPAFSSSQPAFLRSTSHRRRTPATSKKIPNTARVRTTTVGELPDMDDRRKRRRSSSTTQAIGLRNPPLSVSIPKRSRLDLSKLKFTKRSDPQTFLDQSRSSSPEVPLAVGLAPSSSAPSDRGSKLRSAAPHKAARAPYPSPALTTTPTSAFSTAGPAYSPDLFCDHDGSPLRFHLDDDSRAEMAMSILDHGGELAPEWDSTFVIRSTNVLSRSKSAVKGNVTSCPLAVSVKWVKESLRAGKLLPTRSYSLRF</sequence>
<dbReference type="RefSeq" id="XP_014183052.1">
    <property type="nucleotide sequence ID" value="XM_014327577.1"/>
</dbReference>
<dbReference type="Gene3D" id="3.40.50.10190">
    <property type="entry name" value="BRCT domain"/>
    <property type="match status" value="1"/>
</dbReference>
<proteinExistence type="predicted"/>
<feature type="compositionally biased region" description="Polar residues" evidence="1">
    <location>
        <begin position="140"/>
        <end position="157"/>
    </location>
</feature>
<comment type="caution">
    <text evidence="3">The sequence shown here is derived from an EMBL/GenBank/DDBJ whole genome shotgun (WGS) entry which is preliminary data.</text>
</comment>
<feature type="compositionally biased region" description="Low complexity" evidence="1">
    <location>
        <begin position="97"/>
        <end position="128"/>
    </location>
</feature>
<dbReference type="PROSITE" id="PS50172">
    <property type="entry name" value="BRCT"/>
    <property type="match status" value="1"/>
</dbReference>
<name>J6F2Z8_TRIAS</name>
<feature type="region of interest" description="Disordered" evidence="1">
    <location>
        <begin position="208"/>
        <end position="265"/>
    </location>
</feature>
<dbReference type="InterPro" id="IPR001357">
    <property type="entry name" value="BRCT_dom"/>
</dbReference>
<dbReference type="VEuPathDB" id="FungiDB:A1Q1_07341"/>
<evidence type="ECO:0000259" key="2">
    <source>
        <dbReference type="PROSITE" id="PS50172"/>
    </source>
</evidence>
<gene>
    <name evidence="3" type="ORF">A1Q1_07341</name>
</gene>
<feature type="compositionally biased region" description="Polar residues" evidence="1">
    <location>
        <begin position="209"/>
        <end position="221"/>
    </location>
</feature>
<evidence type="ECO:0000313" key="4">
    <source>
        <dbReference type="Proteomes" id="UP000002748"/>
    </source>
</evidence>
<dbReference type="Proteomes" id="UP000002748">
    <property type="component" value="Unassembled WGS sequence"/>
</dbReference>
<dbReference type="KEGG" id="tasa:A1Q1_07341"/>
<dbReference type="HOGENOM" id="CLU_748390_0_0_1"/>
<reference evidence="3 4" key="1">
    <citation type="journal article" date="2012" name="Eukaryot. Cell">
        <title>Draft genome sequence of CBS 2479, the standard type strain of Trichosporon asahii.</title>
        <authorList>
            <person name="Yang R.Y."/>
            <person name="Li H.T."/>
            <person name="Zhu H."/>
            <person name="Zhou G.P."/>
            <person name="Wang M."/>
            <person name="Wang L."/>
        </authorList>
    </citation>
    <scope>NUCLEOTIDE SEQUENCE [LARGE SCALE GENOMIC DNA]</scope>
    <source>
        <strain evidence="4">ATCC 90039 / CBS 2479 / JCM 2466 / KCTC 7840 / NCYC 2677 / UAMH 7654</strain>
    </source>
</reference>
<protein>
    <recommendedName>
        <fullName evidence="2">BRCT domain-containing protein</fullName>
    </recommendedName>
</protein>
<dbReference type="GeneID" id="25990853"/>
<accession>J6F2Z8</accession>
<dbReference type="AlphaFoldDB" id="J6F2Z8"/>
<dbReference type="SUPFAM" id="SSF52113">
    <property type="entry name" value="BRCT domain"/>
    <property type="match status" value="1"/>
</dbReference>
<evidence type="ECO:0000256" key="1">
    <source>
        <dbReference type="SAM" id="MobiDB-lite"/>
    </source>
</evidence>
<organism evidence="3 4">
    <name type="scientific">Trichosporon asahii var. asahii (strain ATCC 90039 / CBS 2479 / JCM 2466 / KCTC 7840 / NBRC 103889/ NCYC 2677 / UAMH 7654)</name>
    <name type="common">Yeast</name>
    <dbReference type="NCBI Taxonomy" id="1186058"/>
    <lineage>
        <taxon>Eukaryota</taxon>
        <taxon>Fungi</taxon>
        <taxon>Dikarya</taxon>
        <taxon>Basidiomycota</taxon>
        <taxon>Agaricomycotina</taxon>
        <taxon>Tremellomycetes</taxon>
        <taxon>Trichosporonales</taxon>
        <taxon>Trichosporonaceae</taxon>
        <taxon>Trichosporon</taxon>
    </lineage>
</organism>